<dbReference type="OrthoDB" id="4589408at2759"/>
<dbReference type="SUPFAM" id="SSF48403">
    <property type="entry name" value="Ankyrin repeat"/>
    <property type="match status" value="1"/>
</dbReference>
<dbReference type="PANTHER" id="PTHR24198">
    <property type="entry name" value="ANKYRIN REPEAT AND PROTEIN KINASE DOMAIN-CONTAINING PROTEIN"/>
    <property type="match status" value="1"/>
</dbReference>
<gene>
    <name evidence="6" type="ORF">CHGG_05364</name>
</gene>
<dbReference type="PROSITE" id="PS50088">
    <property type="entry name" value="ANK_REPEAT"/>
    <property type="match status" value="2"/>
</dbReference>
<dbReference type="InterPro" id="IPR036770">
    <property type="entry name" value="Ankyrin_rpt-contain_sf"/>
</dbReference>
<feature type="region of interest" description="Disordered" evidence="4">
    <location>
        <begin position="233"/>
        <end position="278"/>
    </location>
</feature>
<sequence>MSSAGKAKLAWARHRKTITKLWSEDGKELPEVREIMAKDYGFTANEKAYKRQFKKWDLDHKNVKREESMAILGIVKRRNKATVFKHYGKLVRRGNVRRFLGRYKKNPDFSPDVRAATPPGITYGTPEPDDKSKYILTPAVLTHSRHQRSSREEQALMGNTPRSHSFDGDGSSQSGTAPWEASPESFSGLSADFYPGTEQPSQTNMTADLRNTLSGHQQPYELHAFAQTNASSGFARRSWGEPTEPPSHAYHAPGYGNPWVPHPQPPQPLQQAMHSLNPSPNALAFQNHCSPGLDYGVIGTTQFNNANQGQTTIGIPEAPSRDMLLYSAVVGGDVNRAGALLLDGADPNFAAHGGVTPLHCAAYQKNVDMVKLLIGYCANFEAKTENDQSILFFAVSGQGQSGCIDMPGYGIPTQMGNGLHTDENALRTIGALFECATRLRLPHSNVDKSDKDGVTPLMVAAGEGFLETAAMLLRHGAQPGQQDHANHTALKYAALNRHRGMVRFLLTAGPAVLYPEISHILELASKNITGGRLRGGGGRRSSWERRYDSADMLIAEEIVRQCRQLGVLNQLLSLAKQNGQSAVFECLRRAMAQPRSAGSRAAEP</sequence>
<evidence type="ECO:0000256" key="4">
    <source>
        <dbReference type="SAM" id="MobiDB-lite"/>
    </source>
</evidence>
<dbReference type="PANTHER" id="PTHR24198:SF165">
    <property type="entry name" value="ANKYRIN REPEAT-CONTAINING PROTEIN-RELATED"/>
    <property type="match status" value="1"/>
</dbReference>
<keyword evidence="2 3" id="KW-0040">ANK repeat</keyword>
<reference evidence="7" key="1">
    <citation type="journal article" date="2015" name="Genome Announc.">
        <title>Draft genome sequence of the cellulolytic fungus Chaetomium globosum.</title>
        <authorList>
            <person name="Cuomo C.A."/>
            <person name="Untereiner W.A."/>
            <person name="Ma L.-J."/>
            <person name="Grabherr M."/>
            <person name="Birren B.W."/>
        </authorList>
    </citation>
    <scope>NUCLEOTIDE SEQUENCE [LARGE SCALE GENOMIC DNA]</scope>
    <source>
        <strain evidence="7">ATCC 6205 / CBS 148.51 / DSM 1962 / NBRC 6347 / NRRL 1970</strain>
    </source>
</reference>
<dbReference type="InterPro" id="IPR002110">
    <property type="entry name" value="Ankyrin_rpt"/>
</dbReference>
<dbReference type="OMA" id="WERRYDS"/>
<dbReference type="Proteomes" id="UP000001056">
    <property type="component" value="Unassembled WGS sequence"/>
</dbReference>
<evidence type="ECO:0000256" key="2">
    <source>
        <dbReference type="ARBA" id="ARBA00023043"/>
    </source>
</evidence>
<evidence type="ECO:0000256" key="1">
    <source>
        <dbReference type="ARBA" id="ARBA00022737"/>
    </source>
</evidence>
<evidence type="ECO:0000313" key="6">
    <source>
        <dbReference type="EMBL" id="EAQ88745.1"/>
    </source>
</evidence>
<feature type="repeat" description="ANK" evidence="3">
    <location>
        <begin position="353"/>
        <end position="385"/>
    </location>
</feature>
<dbReference type="AlphaFoldDB" id="Q2H7K1"/>
<dbReference type="VEuPathDB" id="FungiDB:CHGG_05364"/>
<dbReference type="InterPro" id="IPR025676">
    <property type="entry name" value="Clr5_dom"/>
</dbReference>
<dbReference type="SMART" id="SM00248">
    <property type="entry name" value="ANK"/>
    <property type="match status" value="4"/>
</dbReference>
<accession>Q2H7K1</accession>
<feature type="repeat" description="ANK" evidence="3">
    <location>
        <begin position="452"/>
        <end position="484"/>
    </location>
</feature>
<dbReference type="GeneID" id="4390429"/>
<feature type="domain" description="Clr5" evidence="5">
    <location>
        <begin position="10"/>
        <end position="59"/>
    </location>
</feature>
<dbReference type="eggNOG" id="KOG4177">
    <property type="taxonomic scope" value="Eukaryota"/>
</dbReference>
<feature type="region of interest" description="Disordered" evidence="4">
    <location>
        <begin position="110"/>
        <end position="204"/>
    </location>
</feature>
<proteinExistence type="predicted"/>
<evidence type="ECO:0000313" key="7">
    <source>
        <dbReference type="Proteomes" id="UP000001056"/>
    </source>
</evidence>
<name>Q2H7K1_CHAGB</name>
<dbReference type="PROSITE" id="PS50297">
    <property type="entry name" value="ANK_REP_REGION"/>
    <property type="match status" value="2"/>
</dbReference>
<dbReference type="RefSeq" id="XP_001221459.1">
    <property type="nucleotide sequence ID" value="XM_001221458.1"/>
</dbReference>
<evidence type="ECO:0000256" key="3">
    <source>
        <dbReference type="PROSITE-ProRule" id="PRU00023"/>
    </source>
</evidence>
<organism evidence="6 7">
    <name type="scientific">Chaetomium globosum (strain ATCC 6205 / CBS 148.51 / DSM 1962 / NBRC 6347 / NRRL 1970)</name>
    <name type="common">Soil fungus</name>
    <dbReference type="NCBI Taxonomy" id="306901"/>
    <lineage>
        <taxon>Eukaryota</taxon>
        <taxon>Fungi</taxon>
        <taxon>Dikarya</taxon>
        <taxon>Ascomycota</taxon>
        <taxon>Pezizomycotina</taxon>
        <taxon>Sordariomycetes</taxon>
        <taxon>Sordariomycetidae</taxon>
        <taxon>Sordariales</taxon>
        <taxon>Chaetomiaceae</taxon>
        <taxon>Chaetomium</taxon>
    </lineage>
</organism>
<dbReference type="Pfam" id="PF12796">
    <property type="entry name" value="Ank_2"/>
    <property type="match status" value="2"/>
</dbReference>
<protein>
    <recommendedName>
        <fullName evidence="5">Clr5 domain-containing protein</fullName>
    </recommendedName>
</protein>
<evidence type="ECO:0000259" key="5">
    <source>
        <dbReference type="Pfam" id="PF14420"/>
    </source>
</evidence>
<dbReference type="Pfam" id="PF14420">
    <property type="entry name" value="Clr5"/>
    <property type="match status" value="1"/>
</dbReference>
<keyword evidence="7" id="KW-1185">Reference proteome</keyword>
<dbReference type="InParanoid" id="Q2H7K1"/>
<dbReference type="EMBL" id="CH408031">
    <property type="protein sequence ID" value="EAQ88745.1"/>
    <property type="molecule type" value="Genomic_DNA"/>
</dbReference>
<keyword evidence="1" id="KW-0677">Repeat</keyword>
<dbReference type="HOGENOM" id="CLU_032053_0_0_1"/>
<dbReference type="Gene3D" id="1.25.40.20">
    <property type="entry name" value="Ankyrin repeat-containing domain"/>
    <property type="match status" value="2"/>
</dbReference>